<dbReference type="InterPro" id="IPR006073">
    <property type="entry name" value="GTP-bd"/>
</dbReference>
<keyword evidence="5" id="KW-1185">Reference proteome</keyword>
<accession>A0AAD6J5Z2</accession>
<reference evidence="4" key="1">
    <citation type="submission" date="2023-01" db="EMBL/GenBank/DDBJ databases">
        <title>The chitinases involved in constricting ring structure development in the nematode-trapping fungus Drechslerella dactyloides.</title>
        <authorList>
            <person name="Wang R."/>
            <person name="Zhang L."/>
            <person name="Tang P."/>
            <person name="Li S."/>
            <person name="Liang L."/>
        </authorList>
    </citation>
    <scope>NUCLEOTIDE SEQUENCE</scope>
    <source>
        <strain evidence="4">YMF1.00031</strain>
    </source>
</reference>
<feature type="coiled-coil region" evidence="1">
    <location>
        <begin position="525"/>
        <end position="552"/>
    </location>
</feature>
<feature type="compositionally biased region" description="Basic and acidic residues" evidence="2">
    <location>
        <begin position="20"/>
        <end position="34"/>
    </location>
</feature>
<evidence type="ECO:0000256" key="1">
    <source>
        <dbReference type="SAM" id="Coils"/>
    </source>
</evidence>
<dbReference type="InterPro" id="IPR027417">
    <property type="entry name" value="P-loop_NTPase"/>
</dbReference>
<dbReference type="Gene3D" id="3.40.50.300">
    <property type="entry name" value="P-loop containing nucleotide triphosphate hydrolases"/>
    <property type="match status" value="1"/>
</dbReference>
<dbReference type="EMBL" id="JAQGDS010000001">
    <property type="protein sequence ID" value="KAJ6264875.1"/>
    <property type="molecule type" value="Genomic_DNA"/>
</dbReference>
<proteinExistence type="predicted"/>
<dbReference type="GO" id="GO:0005525">
    <property type="term" value="F:GTP binding"/>
    <property type="evidence" value="ECO:0007669"/>
    <property type="project" value="InterPro"/>
</dbReference>
<keyword evidence="1" id="KW-0175">Coiled coil</keyword>
<comment type="caution">
    <text evidence="4">The sequence shown here is derived from an EMBL/GenBank/DDBJ whole genome shotgun (WGS) entry which is preliminary data.</text>
</comment>
<feature type="region of interest" description="Disordered" evidence="2">
    <location>
        <begin position="180"/>
        <end position="265"/>
    </location>
</feature>
<evidence type="ECO:0000259" key="3">
    <source>
        <dbReference type="Pfam" id="PF01926"/>
    </source>
</evidence>
<feature type="compositionally biased region" description="Polar residues" evidence="2">
    <location>
        <begin position="10"/>
        <end position="19"/>
    </location>
</feature>
<protein>
    <recommendedName>
        <fullName evidence="3">G domain-containing protein</fullName>
    </recommendedName>
</protein>
<name>A0AAD6J5Z2_DREDA</name>
<dbReference type="Proteomes" id="UP001221413">
    <property type="component" value="Unassembled WGS sequence"/>
</dbReference>
<evidence type="ECO:0000256" key="2">
    <source>
        <dbReference type="SAM" id="MobiDB-lite"/>
    </source>
</evidence>
<gene>
    <name evidence="4" type="ORF">Dda_1028</name>
</gene>
<dbReference type="SUPFAM" id="SSF52540">
    <property type="entry name" value="P-loop containing nucleoside triphosphate hydrolases"/>
    <property type="match status" value="1"/>
</dbReference>
<feature type="compositionally biased region" description="Low complexity" evidence="2">
    <location>
        <begin position="223"/>
        <end position="232"/>
    </location>
</feature>
<evidence type="ECO:0000313" key="5">
    <source>
        <dbReference type="Proteomes" id="UP001221413"/>
    </source>
</evidence>
<dbReference type="Pfam" id="PF01926">
    <property type="entry name" value="MMR_HSR1"/>
    <property type="match status" value="1"/>
</dbReference>
<feature type="domain" description="G" evidence="3">
    <location>
        <begin position="320"/>
        <end position="408"/>
    </location>
</feature>
<sequence length="607" mass="66864">MDPSFDGNPSPEQTASVSTDDAHQELSTLEHPESDGATLNLVPPPADSRHVPRRILMRDAYQQLVRVQVQKVSRDAGAGYAQEAAQRSVKCHSGLRTVKRCSRLPFHLSFDCGIGGFAGGASCPASMVGCVAAARGEEAGGQRLPAASLLQSSPPSFWQLCDDKDTITIINADMTRDTKAAPVDLSGGDVDTDDGFDLVNDAPPPPTVSTQAELPPPPPAEAPPSASTSRAEPQLKAKGKKSKRKSETKETSGSGSGPPIPPKPATYAAQIDAVASKMEASSLDRSIGNLSEATDDGYTTRIYNSLKSRLDWGREKEVLIAVMGMTGAGKTTFISKATGIADLKIGHSLESCTRDISVHSTKIDDTTVHFVDTPGFSDTYLSDTEVLELIAKYLATAYSRDVKLHGIIYLHPISEIRMTHPATKNLEMFRKLTGEKNLKNVVLATSMWDRVTPEEGERREKELCQKFWPLLLSFKARTVRYRGTQESAHEIAGMLMENKPFYVQLQEEMKDNKSLADTSAGREVMQEILRMKEQHQREVEEMKEMIMRTQEEKNTEAVKVLEEHYKKMLADMQRTLNDERRMNNDKVRGLEDRIQALESRGSPCIVM</sequence>
<dbReference type="AlphaFoldDB" id="A0AAD6J5Z2"/>
<dbReference type="CDD" id="cd00882">
    <property type="entry name" value="Ras_like_GTPase"/>
    <property type="match status" value="1"/>
</dbReference>
<feature type="region of interest" description="Disordered" evidence="2">
    <location>
        <begin position="1"/>
        <end position="49"/>
    </location>
</feature>
<organism evidence="4 5">
    <name type="scientific">Drechslerella dactyloides</name>
    <name type="common">Nematode-trapping fungus</name>
    <name type="synonym">Arthrobotrys dactyloides</name>
    <dbReference type="NCBI Taxonomy" id="74499"/>
    <lineage>
        <taxon>Eukaryota</taxon>
        <taxon>Fungi</taxon>
        <taxon>Dikarya</taxon>
        <taxon>Ascomycota</taxon>
        <taxon>Pezizomycotina</taxon>
        <taxon>Orbiliomycetes</taxon>
        <taxon>Orbiliales</taxon>
        <taxon>Orbiliaceae</taxon>
        <taxon>Drechslerella</taxon>
    </lineage>
</organism>
<evidence type="ECO:0000313" key="4">
    <source>
        <dbReference type="EMBL" id="KAJ6264875.1"/>
    </source>
</evidence>